<dbReference type="InterPro" id="IPR036859">
    <property type="entry name" value="CAP-Gly_dom_sf"/>
</dbReference>
<name>A0ABM0MQ76_SACKO</name>
<dbReference type="GeneID" id="100368150"/>
<dbReference type="SMART" id="SM01052">
    <property type="entry name" value="CAP_GLY"/>
    <property type="match status" value="1"/>
</dbReference>
<feature type="coiled-coil region" evidence="9">
    <location>
        <begin position="877"/>
        <end position="922"/>
    </location>
</feature>
<gene>
    <name evidence="13" type="primary">LOC100368150</name>
</gene>
<keyword evidence="3" id="KW-0967">Endosome</keyword>
<dbReference type="PANTHER" id="PTHR21448">
    <property type="entry name" value="SMOOTH MUSCLE MYOSIN HEAVY CHAIN-RELATED"/>
    <property type="match status" value="1"/>
</dbReference>
<evidence type="ECO:0000313" key="13">
    <source>
        <dbReference type="RefSeq" id="XP_006822167.1"/>
    </source>
</evidence>
<dbReference type="Pfam" id="PF10212">
    <property type="entry name" value="PPP1R21_helical"/>
    <property type="match status" value="1"/>
</dbReference>
<evidence type="ECO:0000256" key="4">
    <source>
        <dbReference type="ARBA" id="ARBA00022884"/>
    </source>
</evidence>
<dbReference type="SMART" id="SM01254">
    <property type="entry name" value="KLRAQ"/>
    <property type="match status" value="1"/>
</dbReference>
<dbReference type="Pfam" id="PF21636">
    <property type="entry name" value="PPP1R21_C"/>
    <property type="match status" value="1"/>
</dbReference>
<feature type="compositionally biased region" description="Low complexity" evidence="10">
    <location>
        <begin position="813"/>
        <end position="829"/>
    </location>
</feature>
<dbReference type="InterPro" id="IPR049372">
    <property type="entry name" value="PPP1R21_C"/>
</dbReference>
<dbReference type="Pfam" id="PF10205">
    <property type="entry name" value="KLRAQ"/>
    <property type="match status" value="1"/>
</dbReference>
<proteinExistence type="predicted"/>
<feature type="compositionally biased region" description="Polar residues" evidence="10">
    <location>
        <begin position="748"/>
        <end position="758"/>
    </location>
</feature>
<dbReference type="InterPro" id="IPR000938">
    <property type="entry name" value="CAP-Gly_domain"/>
</dbReference>
<dbReference type="Gene3D" id="2.30.30.190">
    <property type="entry name" value="CAP Gly-rich-like domain"/>
    <property type="match status" value="1"/>
</dbReference>
<feature type="compositionally biased region" description="Basic residues" evidence="10">
    <location>
        <begin position="1145"/>
        <end position="1154"/>
    </location>
</feature>
<evidence type="ECO:0000256" key="7">
    <source>
        <dbReference type="ARBA" id="ARBA00031617"/>
    </source>
</evidence>
<keyword evidence="12" id="KW-1185">Reference proteome</keyword>
<feature type="region of interest" description="Disordered" evidence="10">
    <location>
        <begin position="783"/>
        <end position="829"/>
    </location>
</feature>
<evidence type="ECO:0000256" key="9">
    <source>
        <dbReference type="SAM" id="Coils"/>
    </source>
</evidence>
<feature type="coiled-coil region" evidence="9">
    <location>
        <begin position="1"/>
        <end position="67"/>
    </location>
</feature>
<comment type="subcellular location">
    <subcellularLocation>
        <location evidence="1">Early endosome</location>
    </subcellularLocation>
</comment>
<evidence type="ECO:0000259" key="11">
    <source>
        <dbReference type="PROSITE" id="PS50245"/>
    </source>
</evidence>
<sequence>MADMQAKYQKLAQEYAKLKAQHSEIVKERDQTIRKYEQEIDSLSFRNQQLTKRVDVLQSELDGYEVKGKKHKKPSSDSPQQNLASNVIGEELQSKITENERLHKQVHETSEQHRQIIMQLQERLIVLERDNAQHQSVLESTQQRHKEIIDKLQQDKAMLEIKLQTQEKDVKDSTIKANKCEDEMIKIREELTYRLQKAETTVRDKLAFNDTENRSFNSLNVPTHDRKHQMKAKEVIGQAATLIKEFVSGLSNFHTYAEQRSKVYPVDSTTDALSPVNQKYCSYLHENASYLRAIEAAFTNFQDSVKDDALITLETAIGLQNFADKFRSYVYYHQKLLPYQLLSLEEECAISSCSKTLEIRNMELHVALKKLATVLSRLDTYIYCIASISKKSCDIPAANHSVLFKQLSKCIEDLYSVMRDVSKHYNSKVSLEHQLPTASQKLKTTDECVVSSLISLVTSTGKMSSFVKSHIDFFSGPVGFRTRGHSFVGPLESDGPSTSPAVTQFRQKAVQYMAALKRSPPESVPYETAIQNRRILLSSTESKEGLAQHVASNLEKITKLEQDKEHWMLESQLTQIKYDKELQKVGVLEAQLQRFRSGGVQPSPMVPTQNNSTSKIEVNHEIQTETSMLGEFETLASTSSSEEESREKLIKSHYGNRIAELTTQMQKSDSQAVNFHAEPLFFMSLKLPVNGILATRVAEAMLFLIPKLEGLVYQQKQEIERLRNFHRPHGMFGSSRTSTSTSPTPPSINSYQPSSQTNSHDKECINRPCSQCSQCSSALSSPKLTRSNVESQSSPLVSPIRRPRNSRNFTQGSSSNESIPSDSIPRSIPQQNGVVAHKNRTLPVEMVSNLPNTTTTTKRVHPIARCSKEVQCSLVNADQLEKKCQDANNARIQLDRELKIAKDEIQRLKNKLKTLKELQEDRTRICEVRIENEVSSTSHTDDQVNHDHSESEMSVNLPFIPASVNSKTKPPIVPRPQNMGTLALTGPLIGCKCTTCNTLDENGYKRVSLNILMERNSVLNHRKQPIELDDHVVVRGERTGHARYIGHLDNVGTTHVVYVGLQLDAPVGRHDGFLNGKRYFWCHRNHGVFLPMQDIICVLNKKVCTQMSQRPKTGVIRRASEDSMNSSKTVNSNHSNSNGYYHSNSHSHMRKRTKSAPGRKLITADSNQLKVKRENHSSQGSL</sequence>
<protein>
    <recommendedName>
        <fullName evidence="2">Protein phosphatase 1 regulatory subunit 21</fullName>
    </recommendedName>
    <alternativeName>
        <fullName evidence="7">Coiled-coil domain-containing protein 128</fullName>
    </alternativeName>
    <alternativeName>
        <fullName evidence="8">Ferry endosomal RAB5 effector complex subunit 2</fullName>
    </alternativeName>
    <alternativeName>
        <fullName evidence="6">KLRAQ motif-containing protein 1</fullName>
    </alternativeName>
</protein>
<evidence type="ECO:0000256" key="1">
    <source>
        <dbReference type="ARBA" id="ARBA00004412"/>
    </source>
</evidence>
<evidence type="ECO:0000256" key="3">
    <source>
        <dbReference type="ARBA" id="ARBA00022753"/>
    </source>
</evidence>
<organism evidence="12 13">
    <name type="scientific">Saccoglossus kowalevskii</name>
    <name type="common">Acorn worm</name>
    <dbReference type="NCBI Taxonomy" id="10224"/>
    <lineage>
        <taxon>Eukaryota</taxon>
        <taxon>Metazoa</taxon>
        <taxon>Hemichordata</taxon>
        <taxon>Enteropneusta</taxon>
        <taxon>Harrimaniidae</taxon>
        <taxon>Saccoglossus</taxon>
    </lineage>
</organism>
<feature type="region of interest" description="Disordered" evidence="10">
    <location>
        <begin position="1109"/>
        <end position="1182"/>
    </location>
</feature>
<evidence type="ECO:0000256" key="2">
    <source>
        <dbReference type="ARBA" id="ARBA00020102"/>
    </source>
</evidence>
<feature type="compositionally biased region" description="Polar residues" evidence="10">
    <location>
        <begin position="783"/>
        <end position="796"/>
    </location>
</feature>
<reference evidence="13" key="1">
    <citation type="submission" date="2025-08" db="UniProtKB">
        <authorList>
            <consortium name="RefSeq"/>
        </authorList>
    </citation>
    <scope>IDENTIFICATION</scope>
    <source>
        <tissue evidence="13">Testes</tissue>
    </source>
</reference>
<dbReference type="Proteomes" id="UP000694865">
    <property type="component" value="Unplaced"/>
</dbReference>
<dbReference type="RefSeq" id="XP_006822167.1">
    <property type="nucleotide sequence ID" value="XM_006822104.1"/>
</dbReference>
<feature type="domain" description="CAP-Gly" evidence="11">
    <location>
        <begin position="1057"/>
        <end position="1091"/>
    </location>
</feature>
<feature type="compositionally biased region" description="Low complexity" evidence="10">
    <location>
        <begin position="1131"/>
        <end position="1144"/>
    </location>
</feature>
<keyword evidence="5 9" id="KW-0175">Coiled coil</keyword>
<accession>A0ABM0MQ76</accession>
<evidence type="ECO:0000256" key="10">
    <source>
        <dbReference type="SAM" id="MobiDB-lite"/>
    </source>
</evidence>
<dbReference type="SUPFAM" id="SSF74924">
    <property type="entry name" value="Cap-Gly domain"/>
    <property type="match status" value="1"/>
</dbReference>
<evidence type="ECO:0000256" key="8">
    <source>
        <dbReference type="ARBA" id="ARBA00044824"/>
    </source>
</evidence>
<dbReference type="PROSITE" id="PS50245">
    <property type="entry name" value="CAP_GLY_2"/>
    <property type="match status" value="1"/>
</dbReference>
<feature type="region of interest" description="Disordered" evidence="10">
    <location>
        <begin position="726"/>
        <end position="763"/>
    </location>
</feature>
<feature type="coiled-coil region" evidence="9">
    <location>
        <begin position="110"/>
        <end position="183"/>
    </location>
</feature>
<dbReference type="Pfam" id="PF01302">
    <property type="entry name" value="CAP_GLY"/>
    <property type="match status" value="1"/>
</dbReference>
<dbReference type="InterPro" id="IPR019348">
    <property type="entry name" value="PPP1R21_six_helix"/>
</dbReference>
<evidence type="ECO:0000313" key="12">
    <source>
        <dbReference type="Proteomes" id="UP000694865"/>
    </source>
</evidence>
<dbReference type="PANTHER" id="PTHR21448:SF0">
    <property type="entry name" value="PROTEIN PHOSPHATASE 1 REGULATORY SUBUNIT 21"/>
    <property type="match status" value="1"/>
</dbReference>
<evidence type="ECO:0000256" key="6">
    <source>
        <dbReference type="ARBA" id="ARBA00031361"/>
    </source>
</evidence>
<dbReference type="InterPro" id="IPR040024">
    <property type="entry name" value="PPP1R21"/>
</dbReference>
<evidence type="ECO:0000256" key="5">
    <source>
        <dbReference type="ARBA" id="ARBA00023054"/>
    </source>
</evidence>
<dbReference type="InterPro" id="IPR019343">
    <property type="entry name" value="PPP1R21_N"/>
</dbReference>
<keyword evidence="4" id="KW-0694">RNA-binding</keyword>